<proteinExistence type="predicted"/>
<evidence type="ECO:0000313" key="3">
    <source>
        <dbReference type="Proteomes" id="UP000247540"/>
    </source>
</evidence>
<dbReference type="OrthoDB" id="5792777at2"/>
<dbReference type="GO" id="GO:0005829">
    <property type="term" value="C:cytosol"/>
    <property type="evidence" value="ECO:0007669"/>
    <property type="project" value="TreeGrafter"/>
</dbReference>
<feature type="domain" description="UDP-galactopyranose mutase C-terminal" evidence="1">
    <location>
        <begin position="153"/>
        <end position="352"/>
    </location>
</feature>
<dbReference type="SUPFAM" id="SSF54373">
    <property type="entry name" value="FAD-linked reductases, C-terminal domain"/>
    <property type="match status" value="1"/>
</dbReference>
<dbReference type="InterPro" id="IPR015899">
    <property type="entry name" value="UDP-GalPyranose_mutase_C"/>
</dbReference>
<keyword evidence="3" id="KW-1185">Reference proteome</keyword>
<protein>
    <submittedName>
        <fullName evidence="2">UDP-galactopyranose mutase</fullName>
    </submittedName>
</protein>
<dbReference type="PANTHER" id="PTHR21197:SF0">
    <property type="entry name" value="UDP-GALACTOPYRANOSE MUTASE"/>
    <property type="match status" value="1"/>
</dbReference>
<dbReference type="RefSeq" id="WP_110464049.1">
    <property type="nucleotide sequence ID" value="NZ_JAMOFZ010000002.1"/>
</dbReference>
<dbReference type="GO" id="GO:0008767">
    <property type="term" value="F:UDP-galactopyranose mutase activity"/>
    <property type="evidence" value="ECO:0007669"/>
    <property type="project" value="InterPro"/>
</dbReference>
<dbReference type="AlphaFoldDB" id="A0A318SM88"/>
<accession>A0A318SM88</accession>
<dbReference type="SUPFAM" id="SSF51971">
    <property type="entry name" value="Nucleotide-binding domain"/>
    <property type="match status" value="1"/>
</dbReference>
<evidence type="ECO:0000259" key="1">
    <source>
        <dbReference type="Pfam" id="PF03275"/>
    </source>
</evidence>
<reference evidence="2 3" key="1">
    <citation type="submission" date="2018-06" db="EMBL/GenBank/DDBJ databases">
        <title>Genomic Encyclopedia of Type Strains, Phase III (KMG-III): the genomes of soil and plant-associated and newly described type strains.</title>
        <authorList>
            <person name="Whitman W."/>
        </authorList>
    </citation>
    <scope>NUCLEOTIDE SEQUENCE [LARGE SCALE GENOMIC DNA]</scope>
    <source>
        <strain evidence="2 3">CECT 7646</strain>
    </source>
</reference>
<dbReference type="Gene3D" id="3.40.50.720">
    <property type="entry name" value="NAD(P)-binding Rossmann-like Domain"/>
    <property type="match status" value="3"/>
</dbReference>
<organism evidence="2 3">
    <name type="scientific">Xylophilus ampelinus</name>
    <dbReference type="NCBI Taxonomy" id="54067"/>
    <lineage>
        <taxon>Bacteria</taxon>
        <taxon>Pseudomonadati</taxon>
        <taxon>Pseudomonadota</taxon>
        <taxon>Betaproteobacteria</taxon>
        <taxon>Burkholderiales</taxon>
        <taxon>Xylophilus</taxon>
    </lineage>
</organism>
<dbReference type="Proteomes" id="UP000247540">
    <property type="component" value="Unassembled WGS sequence"/>
</dbReference>
<comment type="caution">
    <text evidence="2">The sequence shown here is derived from an EMBL/GenBank/DDBJ whole genome shotgun (WGS) entry which is preliminary data.</text>
</comment>
<dbReference type="Pfam" id="PF03275">
    <property type="entry name" value="GLF"/>
    <property type="match status" value="1"/>
</dbReference>
<evidence type="ECO:0000313" key="2">
    <source>
        <dbReference type="EMBL" id="PYE79748.1"/>
    </source>
</evidence>
<sequence length="388" mass="44107">MKAGGAQRIAIAGAGFSGAVLARQLAEAGYRVDVFDTRPHVAGNCHTARDEKTGVMVHTYGPHIFHTSNQRVWDYIRRFGDFMPFVNRVKTITGGRVFSLPLNLLTINQFFGRTFSPREAEAFFAEIGEGDDAPPANFEEQALRLMGRDLYEAFFEGYTTKQWGVSPTALPASILKRLPVRFNYDDNYYASHFQGIPRDGHTAIVEKLLDHEGVSVFLGTRLDRAALDDYQHVFFSGPIDAWFGYSDGRLGYRTLDFVREDHEGDYQGNAVINYGDVAVPWTRISEHKHFAPWETHEKTVVFKEYSRLCDAQDTPYYPIRLTEEKALLTRYVVRAREERKVTFVGRLGTYRYIDMHVTIAEELDVADRFVRSRADGTAMQAFVVDPLG</sequence>
<dbReference type="EMBL" id="QJTC01000001">
    <property type="protein sequence ID" value="PYE79748.1"/>
    <property type="molecule type" value="Genomic_DNA"/>
</dbReference>
<dbReference type="Pfam" id="PF13450">
    <property type="entry name" value="NAD_binding_8"/>
    <property type="match status" value="1"/>
</dbReference>
<dbReference type="PANTHER" id="PTHR21197">
    <property type="entry name" value="UDP-GALACTOPYRANOSE MUTASE"/>
    <property type="match status" value="1"/>
</dbReference>
<gene>
    <name evidence="2" type="ORF">DFQ15_10168</name>
</gene>
<dbReference type="GO" id="GO:0050660">
    <property type="term" value="F:flavin adenine dinucleotide binding"/>
    <property type="evidence" value="ECO:0007669"/>
    <property type="project" value="TreeGrafter"/>
</dbReference>
<name>A0A318SM88_9BURK</name>